<organism evidence="1 2">
    <name type="scientific">Dreissena polymorpha</name>
    <name type="common">Zebra mussel</name>
    <name type="synonym">Mytilus polymorpha</name>
    <dbReference type="NCBI Taxonomy" id="45954"/>
    <lineage>
        <taxon>Eukaryota</taxon>
        <taxon>Metazoa</taxon>
        <taxon>Spiralia</taxon>
        <taxon>Lophotrochozoa</taxon>
        <taxon>Mollusca</taxon>
        <taxon>Bivalvia</taxon>
        <taxon>Autobranchia</taxon>
        <taxon>Heteroconchia</taxon>
        <taxon>Euheterodonta</taxon>
        <taxon>Imparidentia</taxon>
        <taxon>Neoheterodontei</taxon>
        <taxon>Myida</taxon>
        <taxon>Dreissenoidea</taxon>
        <taxon>Dreissenidae</taxon>
        <taxon>Dreissena</taxon>
    </lineage>
</organism>
<evidence type="ECO:0000313" key="2">
    <source>
        <dbReference type="Proteomes" id="UP000828390"/>
    </source>
</evidence>
<evidence type="ECO:0000313" key="1">
    <source>
        <dbReference type="EMBL" id="KAH3793172.1"/>
    </source>
</evidence>
<dbReference type="EMBL" id="JAIWYP010000007">
    <property type="protein sequence ID" value="KAH3793172.1"/>
    <property type="molecule type" value="Genomic_DNA"/>
</dbReference>
<gene>
    <name evidence="1" type="ORF">DPMN_146677</name>
</gene>
<dbReference type="AlphaFoldDB" id="A0A9D4FC71"/>
<sequence length="79" mass="9251">MITDPHVNILFTFSVPEYQSVVVHLFNGTEHSDVDVKQFRNRPPTQQYRVSFGNETFTIICIYSRQKIVPCNFIECLLQ</sequence>
<reference evidence="1" key="1">
    <citation type="journal article" date="2019" name="bioRxiv">
        <title>The Genome of the Zebra Mussel, Dreissena polymorpha: A Resource for Invasive Species Research.</title>
        <authorList>
            <person name="McCartney M.A."/>
            <person name="Auch B."/>
            <person name="Kono T."/>
            <person name="Mallez S."/>
            <person name="Zhang Y."/>
            <person name="Obille A."/>
            <person name="Becker A."/>
            <person name="Abrahante J.E."/>
            <person name="Garbe J."/>
            <person name="Badalamenti J.P."/>
            <person name="Herman A."/>
            <person name="Mangelson H."/>
            <person name="Liachko I."/>
            <person name="Sullivan S."/>
            <person name="Sone E.D."/>
            <person name="Koren S."/>
            <person name="Silverstein K.A.T."/>
            <person name="Beckman K.B."/>
            <person name="Gohl D.M."/>
        </authorList>
    </citation>
    <scope>NUCLEOTIDE SEQUENCE</scope>
    <source>
        <strain evidence="1">Duluth1</strain>
        <tissue evidence="1">Whole animal</tissue>
    </source>
</reference>
<comment type="caution">
    <text evidence="1">The sequence shown here is derived from an EMBL/GenBank/DDBJ whole genome shotgun (WGS) entry which is preliminary data.</text>
</comment>
<accession>A0A9D4FC71</accession>
<proteinExistence type="predicted"/>
<keyword evidence="2" id="KW-1185">Reference proteome</keyword>
<name>A0A9D4FC71_DREPO</name>
<protein>
    <submittedName>
        <fullName evidence="1">Uncharacterized protein</fullName>
    </submittedName>
</protein>
<dbReference type="Proteomes" id="UP000828390">
    <property type="component" value="Unassembled WGS sequence"/>
</dbReference>
<reference evidence="1" key="2">
    <citation type="submission" date="2020-11" db="EMBL/GenBank/DDBJ databases">
        <authorList>
            <person name="McCartney M.A."/>
            <person name="Auch B."/>
            <person name="Kono T."/>
            <person name="Mallez S."/>
            <person name="Becker A."/>
            <person name="Gohl D.M."/>
            <person name="Silverstein K.A.T."/>
            <person name="Koren S."/>
            <person name="Bechman K.B."/>
            <person name="Herman A."/>
            <person name="Abrahante J.E."/>
            <person name="Garbe J."/>
        </authorList>
    </citation>
    <scope>NUCLEOTIDE SEQUENCE</scope>
    <source>
        <strain evidence="1">Duluth1</strain>
        <tissue evidence="1">Whole animal</tissue>
    </source>
</reference>